<accession>A0A1M4WAN3</accession>
<feature type="transmembrane region" description="Helical" evidence="1">
    <location>
        <begin position="41"/>
        <end position="62"/>
    </location>
</feature>
<dbReference type="Proteomes" id="UP000184041">
    <property type="component" value="Unassembled WGS sequence"/>
</dbReference>
<dbReference type="EMBL" id="FQUS01000003">
    <property type="protein sequence ID" value="SHE78143.1"/>
    <property type="molecule type" value="Genomic_DNA"/>
</dbReference>
<keyword evidence="1" id="KW-0812">Transmembrane</keyword>
<proteinExistence type="predicted"/>
<keyword evidence="1" id="KW-1133">Transmembrane helix</keyword>
<keyword evidence="3" id="KW-1185">Reference proteome</keyword>
<evidence type="ECO:0000256" key="1">
    <source>
        <dbReference type="SAM" id="Phobius"/>
    </source>
</evidence>
<dbReference type="AlphaFoldDB" id="A0A1M4WAN3"/>
<evidence type="ECO:0000313" key="3">
    <source>
        <dbReference type="Proteomes" id="UP000184041"/>
    </source>
</evidence>
<dbReference type="OrthoDB" id="1524697at2"/>
<keyword evidence="1" id="KW-0472">Membrane</keyword>
<reference evidence="2 3" key="1">
    <citation type="submission" date="2016-11" db="EMBL/GenBank/DDBJ databases">
        <authorList>
            <person name="Jaros S."/>
            <person name="Januszkiewicz K."/>
            <person name="Wedrychowicz H."/>
        </authorList>
    </citation>
    <scope>NUCLEOTIDE SEQUENCE [LARGE SCALE GENOMIC DNA]</scope>
    <source>
        <strain evidence="2 3">DSM 21986</strain>
    </source>
</reference>
<feature type="transmembrane region" description="Helical" evidence="1">
    <location>
        <begin position="68"/>
        <end position="90"/>
    </location>
</feature>
<dbReference type="RefSeq" id="WP_073059710.1">
    <property type="nucleotide sequence ID" value="NZ_FQUS01000003.1"/>
</dbReference>
<evidence type="ECO:0000313" key="2">
    <source>
        <dbReference type="EMBL" id="SHE78143.1"/>
    </source>
</evidence>
<name>A0A1M4WAN3_9BACT</name>
<protein>
    <submittedName>
        <fullName evidence="2">Uncharacterized protein</fullName>
    </submittedName>
</protein>
<dbReference type="STRING" id="1194090.SAMN05443144_103167"/>
<gene>
    <name evidence="2" type="ORF">SAMN05443144_103167</name>
</gene>
<sequence length="115" mass="12901">MSNSKRNNDWKTSSRNRNIKDSIYGRGLSKLMNRIHSVSSIYILAGTLQILLGLTVIAVTILGYVQPLWLSTLLTGMSSISAMAGFFLVYHTVSKMHDPNLLLRNAMKRVMESKN</sequence>
<organism evidence="2 3">
    <name type="scientific">Fodinibius roseus</name>
    <dbReference type="NCBI Taxonomy" id="1194090"/>
    <lineage>
        <taxon>Bacteria</taxon>
        <taxon>Pseudomonadati</taxon>
        <taxon>Balneolota</taxon>
        <taxon>Balneolia</taxon>
        <taxon>Balneolales</taxon>
        <taxon>Balneolaceae</taxon>
        <taxon>Fodinibius</taxon>
    </lineage>
</organism>